<feature type="DNA-binding region" description="HMG box" evidence="1">
    <location>
        <begin position="84"/>
        <end position="150"/>
    </location>
</feature>
<feature type="compositionally biased region" description="Low complexity" evidence="2">
    <location>
        <begin position="283"/>
        <end position="309"/>
    </location>
</feature>
<dbReference type="CDD" id="cd01389">
    <property type="entry name" value="HMG-box_ROX1-like"/>
    <property type="match status" value="1"/>
</dbReference>
<evidence type="ECO:0000256" key="1">
    <source>
        <dbReference type="PROSITE-ProRule" id="PRU00267"/>
    </source>
</evidence>
<keyword evidence="1" id="KW-0238">DNA-binding</keyword>
<dbReference type="GO" id="GO:0003677">
    <property type="term" value="F:DNA binding"/>
    <property type="evidence" value="ECO:0007669"/>
    <property type="project" value="UniProtKB-UniRule"/>
</dbReference>
<evidence type="ECO:0000259" key="3">
    <source>
        <dbReference type="PROSITE" id="PS50118"/>
    </source>
</evidence>
<dbReference type="AlphaFoldDB" id="A0A166A002"/>
<dbReference type="GO" id="GO:0005634">
    <property type="term" value="C:nucleus"/>
    <property type="evidence" value="ECO:0007669"/>
    <property type="project" value="UniProtKB-UniRule"/>
</dbReference>
<dbReference type="EMBL" id="KV428164">
    <property type="protein sequence ID" value="KZT34817.1"/>
    <property type="molecule type" value="Genomic_DNA"/>
</dbReference>
<dbReference type="SUPFAM" id="SSF47095">
    <property type="entry name" value="HMG-box"/>
    <property type="match status" value="1"/>
</dbReference>
<dbReference type="PROSITE" id="PS50118">
    <property type="entry name" value="HMG_BOX_2"/>
    <property type="match status" value="1"/>
</dbReference>
<keyword evidence="1" id="KW-0539">Nucleus</keyword>
<dbReference type="STRING" id="1314776.A0A166A002"/>
<proteinExistence type="predicted"/>
<dbReference type="OrthoDB" id="6247875at2759"/>
<dbReference type="Gene3D" id="1.10.30.10">
    <property type="entry name" value="High mobility group box domain"/>
    <property type="match status" value="1"/>
</dbReference>
<evidence type="ECO:0000256" key="2">
    <source>
        <dbReference type="SAM" id="MobiDB-lite"/>
    </source>
</evidence>
<dbReference type="InterPro" id="IPR036910">
    <property type="entry name" value="HMG_box_dom_sf"/>
</dbReference>
<feature type="compositionally biased region" description="Acidic residues" evidence="2">
    <location>
        <begin position="310"/>
        <end position="320"/>
    </location>
</feature>
<feature type="region of interest" description="Disordered" evidence="2">
    <location>
        <begin position="283"/>
        <end position="331"/>
    </location>
</feature>
<evidence type="ECO:0000313" key="5">
    <source>
        <dbReference type="Proteomes" id="UP000076798"/>
    </source>
</evidence>
<dbReference type="InterPro" id="IPR009071">
    <property type="entry name" value="HMG_box_dom"/>
</dbReference>
<feature type="region of interest" description="Disordered" evidence="2">
    <location>
        <begin position="212"/>
        <end position="238"/>
    </location>
</feature>
<sequence>MPPANSAFPPASRSSALVAHNVPTIIAAKTSPAPIQILSYQEFSKIKIPSSLLKTPDSLRHVEHLPPPPLLTRRVRKDKPLDYVPRPANAFMQFRRRWVPANKDRFPSSISLSKVAGDAWRSQSKEQVRYYEWLADCEKQIHKLIYPDYHFQPVRKHGRRREDKGPKPLSERKERLVKRKVVSDVPAMTPSEIMDAYPEHFDDIRASSISPPLHFESSLPSPPSSGSTCGPQTPEAHIMCNGDLRRPLKNRSPEFIPSVFEPVKSFTSPLFYFPSQPSIIANSSPSPSLSYRDPSPSPSSVSSDWSQSDFESDYSTDTDTESVTADVFSSKDPAESRITLSDLTSVVAAIGPERNPELLMVVQNALFRNADPDPTPTQNYSFADKMAAEPVYPPYYYSPPSHSLDVPMDAEPVPWLDKQEFTTSPLQIPGTINPSRLSIEYTQSLDETTSHSYSLPLTPTALSRSYDSAPVVPIAHIDQDKAHSQYWHEEPRVRQSSWNEYPSVQGGSPTNAIHYPVDVYDFHGYYQATPDVPVDSMGFDDLNIYDAPMSYGPPPLVDYALDRSYTPAVGAY</sequence>
<dbReference type="Proteomes" id="UP000076798">
    <property type="component" value="Unassembled WGS sequence"/>
</dbReference>
<protein>
    <recommendedName>
        <fullName evidence="3">HMG box domain-containing protein</fullName>
    </recommendedName>
</protein>
<feature type="compositionally biased region" description="Low complexity" evidence="2">
    <location>
        <begin position="212"/>
        <end position="234"/>
    </location>
</feature>
<feature type="domain" description="HMG box" evidence="3">
    <location>
        <begin position="84"/>
        <end position="150"/>
    </location>
</feature>
<accession>A0A166A002</accession>
<feature type="region of interest" description="Disordered" evidence="2">
    <location>
        <begin position="155"/>
        <end position="175"/>
    </location>
</feature>
<reference evidence="4 5" key="1">
    <citation type="journal article" date="2016" name="Mol. Biol. Evol.">
        <title>Comparative Genomics of Early-Diverging Mushroom-Forming Fungi Provides Insights into the Origins of Lignocellulose Decay Capabilities.</title>
        <authorList>
            <person name="Nagy L.G."/>
            <person name="Riley R."/>
            <person name="Tritt A."/>
            <person name="Adam C."/>
            <person name="Daum C."/>
            <person name="Floudas D."/>
            <person name="Sun H."/>
            <person name="Yadav J.S."/>
            <person name="Pangilinan J."/>
            <person name="Larsson K.H."/>
            <person name="Matsuura K."/>
            <person name="Barry K."/>
            <person name="Labutti K."/>
            <person name="Kuo R."/>
            <person name="Ohm R.A."/>
            <person name="Bhattacharya S.S."/>
            <person name="Shirouzu T."/>
            <person name="Yoshinaga Y."/>
            <person name="Martin F.M."/>
            <person name="Grigoriev I.V."/>
            <person name="Hibbett D.S."/>
        </authorList>
    </citation>
    <scope>NUCLEOTIDE SEQUENCE [LARGE SCALE GENOMIC DNA]</scope>
    <source>
        <strain evidence="4 5">HHB10207 ss-3</strain>
    </source>
</reference>
<organism evidence="4 5">
    <name type="scientific">Sistotremastrum suecicum HHB10207 ss-3</name>
    <dbReference type="NCBI Taxonomy" id="1314776"/>
    <lineage>
        <taxon>Eukaryota</taxon>
        <taxon>Fungi</taxon>
        <taxon>Dikarya</taxon>
        <taxon>Basidiomycota</taxon>
        <taxon>Agaricomycotina</taxon>
        <taxon>Agaricomycetes</taxon>
        <taxon>Sistotremastrales</taxon>
        <taxon>Sistotremastraceae</taxon>
        <taxon>Sistotremastrum</taxon>
    </lineage>
</organism>
<gene>
    <name evidence="4" type="ORF">SISSUDRAFT_1052289</name>
</gene>
<evidence type="ECO:0000313" key="4">
    <source>
        <dbReference type="EMBL" id="KZT34817.1"/>
    </source>
</evidence>
<feature type="compositionally biased region" description="Basic and acidic residues" evidence="2">
    <location>
        <begin position="160"/>
        <end position="174"/>
    </location>
</feature>
<keyword evidence="5" id="KW-1185">Reference proteome</keyword>
<name>A0A166A002_9AGAM</name>